<keyword evidence="2" id="KW-0804">Transcription</keyword>
<comment type="caution">
    <text evidence="4">The sequence shown here is derived from an EMBL/GenBank/DDBJ whole genome shotgun (WGS) entry which is preliminary data.</text>
</comment>
<dbReference type="EMBL" id="JAGSOH010000126">
    <property type="protein sequence ID" value="MBR7830330.1"/>
    <property type="molecule type" value="Genomic_DNA"/>
</dbReference>
<gene>
    <name evidence="4" type="ORF">KDK95_28770</name>
</gene>
<dbReference type="RefSeq" id="WP_212521458.1">
    <property type="nucleotide sequence ID" value="NZ_JAGSOH010000126.1"/>
</dbReference>
<dbReference type="Proteomes" id="UP000676325">
    <property type="component" value="Unassembled WGS sequence"/>
</dbReference>
<dbReference type="PANTHER" id="PTHR43130:SF3">
    <property type="entry name" value="HTH-TYPE TRANSCRIPTIONAL REGULATOR RV1931C"/>
    <property type="match status" value="1"/>
</dbReference>
<dbReference type="PANTHER" id="PTHR43130">
    <property type="entry name" value="ARAC-FAMILY TRANSCRIPTIONAL REGULATOR"/>
    <property type="match status" value="1"/>
</dbReference>
<reference evidence="4" key="1">
    <citation type="submission" date="2021-04" db="EMBL/GenBank/DDBJ databases">
        <title>Genome based classification of Actinospica acidithermotolerans sp. nov., an actinobacterium isolated from an Indonesian hot spring.</title>
        <authorList>
            <person name="Kusuma A.B."/>
            <person name="Putra K.E."/>
            <person name="Nafisah S."/>
            <person name="Loh J."/>
            <person name="Nouioui I."/>
            <person name="Goodfellow M."/>
        </authorList>
    </citation>
    <scope>NUCLEOTIDE SEQUENCE</scope>
    <source>
        <strain evidence="4">MGRD01-02</strain>
    </source>
</reference>
<proteinExistence type="predicted"/>
<name>A0A941ECQ5_9ACTN</name>
<keyword evidence="5" id="KW-1185">Reference proteome</keyword>
<dbReference type="AlphaFoldDB" id="A0A941ECQ5"/>
<dbReference type="PROSITE" id="PS01124">
    <property type="entry name" value="HTH_ARAC_FAMILY_2"/>
    <property type="match status" value="1"/>
</dbReference>
<dbReference type="GO" id="GO:0043565">
    <property type="term" value="F:sequence-specific DNA binding"/>
    <property type="evidence" value="ECO:0007669"/>
    <property type="project" value="InterPro"/>
</dbReference>
<dbReference type="Gene3D" id="3.40.50.880">
    <property type="match status" value="1"/>
</dbReference>
<dbReference type="SUPFAM" id="SSF52317">
    <property type="entry name" value="Class I glutamine amidotransferase-like"/>
    <property type="match status" value="1"/>
</dbReference>
<dbReference type="Pfam" id="PF12833">
    <property type="entry name" value="HTH_18"/>
    <property type="match status" value="1"/>
</dbReference>
<evidence type="ECO:0000256" key="1">
    <source>
        <dbReference type="ARBA" id="ARBA00023015"/>
    </source>
</evidence>
<evidence type="ECO:0000256" key="2">
    <source>
        <dbReference type="ARBA" id="ARBA00023163"/>
    </source>
</evidence>
<dbReference type="SMART" id="SM00342">
    <property type="entry name" value="HTH_ARAC"/>
    <property type="match status" value="1"/>
</dbReference>
<organism evidence="4 5">
    <name type="scientific">Actinospica acidithermotolerans</name>
    <dbReference type="NCBI Taxonomy" id="2828514"/>
    <lineage>
        <taxon>Bacteria</taxon>
        <taxon>Bacillati</taxon>
        <taxon>Actinomycetota</taxon>
        <taxon>Actinomycetes</taxon>
        <taxon>Catenulisporales</taxon>
        <taxon>Actinospicaceae</taxon>
        <taxon>Actinospica</taxon>
    </lineage>
</organism>
<dbReference type="InterPro" id="IPR029062">
    <property type="entry name" value="Class_I_gatase-like"/>
</dbReference>
<keyword evidence="1" id="KW-0805">Transcription regulation</keyword>
<protein>
    <submittedName>
        <fullName evidence="4">Helix-turn-helix domain-containing protein</fullName>
    </submittedName>
</protein>
<dbReference type="CDD" id="cd03137">
    <property type="entry name" value="GATase1_AraC_1"/>
    <property type="match status" value="1"/>
</dbReference>
<feature type="domain" description="HTH araC/xylS-type" evidence="3">
    <location>
        <begin position="226"/>
        <end position="324"/>
    </location>
</feature>
<dbReference type="InterPro" id="IPR018060">
    <property type="entry name" value="HTH_AraC"/>
</dbReference>
<dbReference type="InterPro" id="IPR052158">
    <property type="entry name" value="INH-QAR"/>
</dbReference>
<dbReference type="InterPro" id="IPR009057">
    <property type="entry name" value="Homeodomain-like_sf"/>
</dbReference>
<dbReference type="Pfam" id="PF01965">
    <property type="entry name" value="DJ-1_PfpI"/>
    <property type="match status" value="1"/>
</dbReference>
<evidence type="ECO:0000313" key="5">
    <source>
        <dbReference type="Proteomes" id="UP000676325"/>
    </source>
</evidence>
<dbReference type="SUPFAM" id="SSF46689">
    <property type="entry name" value="Homeodomain-like"/>
    <property type="match status" value="2"/>
</dbReference>
<sequence>MAHAARPHRIAVLALPGVVPFELSIPARIFGAARDVRHDERPLYEVVTCTVDGGPVRTDADFSISVDYDASVLATADSVVIPPSHALGQVVDSGGILAEPIMRALKEIRPGTRLIAICTGAFVFAAAGLLDGRPTATHWGEAARLQALFPKLRVDPEVLYIDDGDVLTSAGVAAGIDLCLHVIRRDHGSAVANFAARACVVPPRREGGQAQFVQQPVPEVDEGGTAATRAWAVEHLGRPLSLAELAAHAGMSVRTFTRRFRAETGVSPGTWLAAQRIDYARHLLEGSDLTVDQIAERAGLGTGANLRQQLRLASGVSPTAYRRAFRSLEV</sequence>
<dbReference type="GO" id="GO:0003700">
    <property type="term" value="F:DNA-binding transcription factor activity"/>
    <property type="evidence" value="ECO:0007669"/>
    <property type="project" value="InterPro"/>
</dbReference>
<dbReference type="Gene3D" id="1.10.10.60">
    <property type="entry name" value="Homeodomain-like"/>
    <property type="match status" value="1"/>
</dbReference>
<evidence type="ECO:0000313" key="4">
    <source>
        <dbReference type="EMBL" id="MBR7830330.1"/>
    </source>
</evidence>
<accession>A0A941ECQ5</accession>
<evidence type="ECO:0000259" key="3">
    <source>
        <dbReference type="PROSITE" id="PS01124"/>
    </source>
</evidence>
<dbReference type="InterPro" id="IPR002818">
    <property type="entry name" value="DJ-1/PfpI"/>
</dbReference>